<evidence type="ECO:0000256" key="4">
    <source>
        <dbReference type="ARBA" id="ARBA00023004"/>
    </source>
</evidence>
<dbReference type="SUPFAM" id="SSF50022">
    <property type="entry name" value="ISP domain"/>
    <property type="match status" value="1"/>
</dbReference>
<dbReference type="AlphaFoldDB" id="A0A843YQ45"/>
<keyword evidence="4" id="KW-0408">Iron</keyword>
<evidence type="ECO:0000259" key="6">
    <source>
        <dbReference type="PROSITE" id="PS51296"/>
    </source>
</evidence>
<name>A0A843YQ45_9BURK</name>
<organism evidence="7 8">
    <name type="scientific">Glaciimonas soli</name>
    <dbReference type="NCBI Taxonomy" id="2590999"/>
    <lineage>
        <taxon>Bacteria</taxon>
        <taxon>Pseudomonadati</taxon>
        <taxon>Pseudomonadota</taxon>
        <taxon>Betaproteobacteria</taxon>
        <taxon>Burkholderiales</taxon>
        <taxon>Oxalobacteraceae</taxon>
        <taxon>Glaciimonas</taxon>
    </lineage>
</organism>
<protein>
    <submittedName>
        <fullName evidence="7">Rieske 2Fe-2S domain-containing protein</fullName>
    </submittedName>
</protein>
<comment type="caution">
    <text evidence="7">The sequence shown here is derived from an EMBL/GenBank/DDBJ whole genome shotgun (WGS) entry which is preliminary data.</text>
</comment>
<reference evidence="7 8" key="1">
    <citation type="submission" date="2019-10" db="EMBL/GenBank/DDBJ databases">
        <title>Glaciimonas soli sp. nov., a psychrophilic bacterium isolated from the forest soil of a high elevation mountain in Taiwan.</title>
        <authorList>
            <person name="Wang L.-T."/>
            <person name="Shieh W.Y."/>
        </authorList>
    </citation>
    <scope>NUCLEOTIDE SEQUENCE [LARGE SCALE GENOMIC DNA]</scope>
    <source>
        <strain evidence="7 8">GS1</strain>
    </source>
</reference>
<keyword evidence="3" id="KW-0560">Oxidoreductase</keyword>
<dbReference type="Pfam" id="PF19301">
    <property type="entry name" value="LigXa_C"/>
    <property type="match status" value="1"/>
</dbReference>
<dbReference type="PANTHER" id="PTHR21266:SF59">
    <property type="entry name" value="BLR4922 PROTEIN"/>
    <property type="match status" value="1"/>
</dbReference>
<evidence type="ECO:0000256" key="1">
    <source>
        <dbReference type="ARBA" id="ARBA00022714"/>
    </source>
</evidence>
<dbReference type="GO" id="GO:0046872">
    <property type="term" value="F:metal ion binding"/>
    <property type="evidence" value="ECO:0007669"/>
    <property type="project" value="UniProtKB-KW"/>
</dbReference>
<dbReference type="InterPro" id="IPR050584">
    <property type="entry name" value="Cholesterol_7-desaturase"/>
</dbReference>
<gene>
    <name evidence="7" type="ORF">GEV47_05235</name>
</gene>
<dbReference type="Proteomes" id="UP000451565">
    <property type="component" value="Unassembled WGS sequence"/>
</dbReference>
<dbReference type="EMBL" id="WINI01000001">
    <property type="protein sequence ID" value="MQR00087.1"/>
    <property type="molecule type" value="Genomic_DNA"/>
</dbReference>
<accession>A0A843YQ45</accession>
<dbReference type="InterPro" id="IPR036922">
    <property type="entry name" value="Rieske_2Fe-2S_sf"/>
</dbReference>
<proteinExistence type="predicted"/>
<dbReference type="GO" id="GO:0051537">
    <property type="term" value="F:2 iron, 2 sulfur cluster binding"/>
    <property type="evidence" value="ECO:0007669"/>
    <property type="project" value="UniProtKB-KW"/>
</dbReference>
<dbReference type="SUPFAM" id="SSF55961">
    <property type="entry name" value="Bet v1-like"/>
    <property type="match status" value="1"/>
</dbReference>
<feature type="domain" description="Rieske" evidence="6">
    <location>
        <begin position="9"/>
        <end position="112"/>
    </location>
</feature>
<evidence type="ECO:0000256" key="5">
    <source>
        <dbReference type="ARBA" id="ARBA00023014"/>
    </source>
</evidence>
<dbReference type="Gene3D" id="3.90.380.10">
    <property type="entry name" value="Naphthalene 1,2-dioxygenase Alpha Subunit, Chain A, domain 1"/>
    <property type="match status" value="1"/>
</dbReference>
<sequence length="365" mass="41105">MGELLRRFWHPIAISADVAPGKAKKVRLLSEDLTLYRSEAGNAHLVAGRCAHRLTMLHTGWIEGEEIRCMYHGWKFDGEGKCVERPAERNCRETNIRIAAYPVHEYCGLIFTYLGEGAPPEFDLPRNSAFERTDVMLFQRKQIWPCSWLQNVENSLDAAHVSFAHVMGRLGEFGNAITTEVPELAYQETEAGICQTATRRASAQVRVSDWTFPSENHVTMPGISPGDPWIEVSNWMVPIDDTHVMRTSLYAVPLASAESNERIKAYFKDVGDYNAADYHDELFAGEYPADPLIRLTAAQDYVVLVGQGAIADRVNEKLGSSDLGIATLRRILFRELDAMRLGTPTKAWRRLERSSQLFVKGDMVK</sequence>
<dbReference type="Gene3D" id="2.102.10.10">
    <property type="entry name" value="Rieske [2Fe-2S] iron-sulphur domain"/>
    <property type="match status" value="1"/>
</dbReference>
<dbReference type="InterPro" id="IPR045623">
    <property type="entry name" value="LigXa_C"/>
</dbReference>
<evidence type="ECO:0000313" key="7">
    <source>
        <dbReference type="EMBL" id="MQR00087.1"/>
    </source>
</evidence>
<dbReference type="PROSITE" id="PS51296">
    <property type="entry name" value="RIESKE"/>
    <property type="match status" value="1"/>
</dbReference>
<evidence type="ECO:0000256" key="2">
    <source>
        <dbReference type="ARBA" id="ARBA00022723"/>
    </source>
</evidence>
<dbReference type="GO" id="GO:0016491">
    <property type="term" value="F:oxidoreductase activity"/>
    <property type="evidence" value="ECO:0007669"/>
    <property type="project" value="UniProtKB-KW"/>
</dbReference>
<dbReference type="Pfam" id="PF00355">
    <property type="entry name" value="Rieske"/>
    <property type="match status" value="1"/>
</dbReference>
<dbReference type="InterPro" id="IPR017941">
    <property type="entry name" value="Rieske_2Fe-2S"/>
</dbReference>
<evidence type="ECO:0000313" key="8">
    <source>
        <dbReference type="Proteomes" id="UP000451565"/>
    </source>
</evidence>
<dbReference type="OrthoDB" id="9769355at2"/>
<keyword evidence="8" id="KW-1185">Reference proteome</keyword>
<keyword evidence="5" id="KW-0411">Iron-sulfur</keyword>
<evidence type="ECO:0000256" key="3">
    <source>
        <dbReference type="ARBA" id="ARBA00023002"/>
    </source>
</evidence>
<keyword evidence="2" id="KW-0479">Metal-binding</keyword>
<keyword evidence="1" id="KW-0001">2Fe-2S</keyword>
<dbReference type="PANTHER" id="PTHR21266">
    <property type="entry name" value="IRON-SULFUR DOMAIN CONTAINING PROTEIN"/>
    <property type="match status" value="1"/>
</dbReference>